<proteinExistence type="predicted"/>
<dbReference type="InterPro" id="IPR001647">
    <property type="entry name" value="HTH_TetR"/>
</dbReference>
<dbReference type="SUPFAM" id="SSF46689">
    <property type="entry name" value="Homeodomain-like"/>
    <property type="match status" value="1"/>
</dbReference>
<dbReference type="Gene3D" id="1.10.357.10">
    <property type="entry name" value="Tetracycline Repressor, domain 2"/>
    <property type="match status" value="1"/>
</dbReference>
<dbReference type="GO" id="GO:0000976">
    <property type="term" value="F:transcription cis-regulatory region binding"/>
    <property type="evidence" value="ECO:0007669"/>
    <property type="project" value="TreeGrafter"/>
</dbReference>
<keyword evidence="1" id="KW-0805">Transcription regulation</keyword>
<dbReference type="GO" id="GO:0003700">
    <property type="term" value="F:DNA-binding transcription factor activity"/>
    <property type="evidence" value="ECO:0007669"/>
    <property type="project" value="TreeGrafter"/>
</dbReference>
<evidence type="ECO:0000256" key="5">
    <source>
        <dbReference type="SAM" id="MobiDB-lite"/>
    </source>
</evidence>
<dbReference type="InterPro" id="IPR050109">
    <property type="entry name" value="HTH-type_TetR-like_transc_reg"/>
</dbReference>
<dbReference type="PROSITE" id="PS50977">
    <property type="entry name" value="HTH_TETR_2"/>
    <property type="match status" value="1"/>
</dbReference>
<dbReference type="SUPFAM" id="SSF48498">
    <property type="entry name" value="Tetracyclin repressor-like, C-terminal domain"/>
    <property type="match status" value="1"/>
</dbReference>
<dbReference type="InterPro" id="IPR036271">
    <property type="entry name" value="Tet_transcr_reg_TetR-rel_C_sf"/>
</dbReference>
<evidence type="ECO:0000313" key="8">
    <source>
        <dbReference type="Proteomes" id="UP000199377"/>
    </source>
</evidence>
<protein>
    <submittedName>
        <fullName evidence="7">Transcriptional regulator, TetR family</fullName>
    </submittedName>
</protein>
<dbReference type="STRING" id="1114924.SAMN05216258_106121"/>
<dbReference type="PANTHER" id="PTHR30055:SF220">
    <property type="entry name" value="TETR-FAMILY REGULATORY PROTEIN"/>
    <property type="match status" value="1"/>
</dbReference>
<keyword evidence="8" id="KW-1185">Reference proteome</keyword>
<name>A0A1I3HQG9_9RHOB</name>
<dbReference type="InterPro" id="IPR009057">
    <property type="entry name" value="Homeodomain-like_sf"/>
</dbReference>
<dbReference type="EMBL" id="FOQH01000006">
    <property type="protein sequence ID" value="SFI37975.1"/>
    <property type="molecule type" value="Genomic_DNA"/>
</dbReference>
<dbReference type="InterPro" id="IPR025996">
    <property type="entry name" value="MT1864/Rv1816-like_C"/>
</dbReference>
<accession>A0A1I3HQG9</accession>
<feature type="region of interest" description="Disordered" evidence="5">
    <location>
        <begin position="1"/>
        <end position="26"/>
    </location>
</feature>
<dbReference type="Proteomes" id="UP000199377">
    <property type="component" value="Unassembled WGS sequence"/>
</dbReference>
<gene>
    <name evidence="7" type="ORF">SAMN05216258_106121</name>
</gene>
<dbReference type="Pfam" id="PF13305">
    <property type="entry name" value="TetR_C_33"/>
    <property type="match status" value="1"/>
</dbReference>
<evidence type="ECO:0000256" key="1">
    <source>
        <dbReference type="ARBA" id="ARBA00023015"/>
    </source>
</evidence>
<evidence type="ECO:0000256" key="2">
    <source>
        <dbReference type="ARBA" id="ARBA00023125"/>
    </source>
</evidence>
<evidence type="ECO:0000259" key="6">
    <source>
        <dbReference type="PROSITE" id="PS50977"/>
    </source>
</evidence>
<dbReference type="AlphaFoldDB" id="A0A1I3HQG9"/>
<keyword evidence="2 4" id="KW-0238">DNA-binding</keyword>
<evidence type="ECO:0000313" key="7">
    <source>
        <dbReference type="EMBL" id="SFI37975.1"/>
    </source>
</evidence>
<dbReference type="RefSeq" id="WP_177236265.1">
    <property type="nucleotide sequence ID" value="NZ_FOQH01000006.1"/>
</dbReference>
<organism evidence="7 8">
    <name type="scientific">Albimonas pacifica</name>
    <dbReference type="NCBI Taxonomy" id="1114924"/>
    <lineage>
        <taxon>Bacteria</taxon>
        <taxon>Pseudomonadati</taxon>
        <taxon>Pseudomonadota</taxon>
        <taxon>Alphaproteobacteria</taxon>
        <taxon>Rhodobacterales</taxon>
        <taxon>Paracoccaceae</taxon>
        <taxon>Albimonas</taxon>
    </lineage>
</organism>
<feature type="domain" description="HTH tetR-type" evidence="6">
    <location>
        <begin position="30"/>
        <end position="90"/>
    </location>
</feature>
<evidence type="ECO:0000256" key="3">
    <source>
        <dbReference type="ARBA" id="ARBA00023163"/>
    </source>
</evidence>
<dbReference type="PANTHER" id="PTHR30055">
    <property type="entry name" value="HTH-TYPE TRANSCRIPTIONAL REGULATOR RUTR"/>
    <property type="match status" value="1"/>
</dbReference>
<sequence length="225" mass="23813">MADASDLPTDSSPPAPQAPAPRERARYHHGDLAHALLGAVRELVERDGADRMSVSKACRMAGVSTAAPYKHFADRNDILRSLCDIGFDELRAAMQAAHDGVADPGEARVAEIGKAYVAFAAANPGLFRVMFGMKRELISPSDEDYGLEAKACFQVVIGDVAEASGLEPGSEPAMRLAIMLWTFVHGVSTLLIDGDYEVTEVPVNTDALVEAAARGLLQGGPPRAG</sequence>
<reference evidence="7 8" key="1">
    <citation type="submission" date="2016-10" db="EMBL/GenBank/DDBJ databases">
        <authorList>
            <person name="de Groot N.N."/>
        </authorList>
    </citation>
    <scope>NUCLEOTIDE SEQUENCE [LARGE SCALE GENOMIC DNA]</scope>
    <source>
        <strain evidence="7 8">CGMCC 1.11030</strain>
    </source>
</reference>
<feature type="DNA-binding region" description="H-T-H motif" evidence="4">
    <location>
        <begin position="53"/>
        <end position="72"/>
    </location>
</feature>
<evidence type="ECO:0000256" key="4">
    <source>
        <dbReference type="PROSITE-ProRule" id="PRU00335"/>
    </source>
</evidence>
<keyword evidence="3" id="KW-0804">Transcription</keyword>